<proteinExistence type="inferred from homology"/>
<reference evidence="10" key="1">
    <citation type="submission" date="2018-01" db="EMBL/GenBank/DDBJ databases">
        <title>An insight into the sialome of Amazonian anophelines.</title>
        <authorList>
            <person name="Ribeiro J.M."/>
            <person name="Scarpassa V."/>
            <person name="Calvo E."/>
        </authorList>
    </citation>
    <scope>NUCLEOTIDE SEQUENCE</scope>
    <source>
        <tissue evidence="10">Salivary glands</tissue>
    </source>
</reference>
<evidence type="ECO:0000256" key="3">
    <source>
        <dbReference type="ARBA" id="ARBA00006366"/>
    </source>
</evidence>
<dbReference type="GO" id="GO:0032217">
    <property type="term" value="F:riboflavin transmembrane transporter activity"/>
    <property type="evidence" value="ECO:0007669"/>
    <property type="project" value="UniProtKB-UniRule"/>
</dbReference>
<dbReference type="GO" id="GO:0005886">
    <property type="term" value="C:plasma membrane"/>
    <property type="evidence" value="ECO:0007669"/>
    <property type="project" value="UniProtKB-SubCell"/>
</dbReference>
<comment type="similarity">
    <text evidence="3 9">Belongs to the riboflavin transporter family.</text>
</comment>
<dbReference type="InterPro" id="IPR009357">
    <property type="entry name" value="Riboflavin_transptr"/>
</dbReference>
<dbReference type="EMBL" id="GGFM01008896">
    <property type="protein sequence ID" value="MBW29647.1"/>
    <property type="molecule type" value="Transcribed_RNA"/>
</dbReference>
<feature type="transmembrane region" description="Helical" evidence="9">
    <location>
        <begin position="6"/>
        <end position="28"/>
    </location>
</feature>
<comment type="function">
    <text evidence="9">Plasma membrane transporter mediating the uptake by cells of the water soluble vitamin B2/riboflavin that plays a key role in biochemical oxidation-reduction reactions of the carbohydrate, lipid, and amino acid metabolism.</text>
</comment>
<evidence type="ECO:0000256" key="7">
    <source>
        <dbReference type="ARBA" id="ARBA00022989"/>
    </source>
</evidence>
<keyword evidence="7 9" id="KW-1133">Transmembrane helix</keyword>
<evidence type="ECO:0000256" key="6">
    <source>
        <dbReference type="ARBA" id="ARBA00022692"/>
    </source>
</evidence>
<evidence type="ECO:0000256" key="8">
    <source>
        <dbReference type="ARBA" id="ARBA00023136"/>
    </source>
</evidence>
<dbReference type="AlphaFoldDB" id="A0A2M3ZM57"/>
<dbReference type="PANTHER" id="PTHR12929">
    <property type="entry name" value="SOLUTE CARRIER FAMILY 52"/>
    <property type="match status" value="1"/>
</dbReference>
<comment type="catalytic activity">
    <reaction evidence="1 9">
        <text>riboflavin(in) = riboflavin(out)</text>
        <dbReference type="Rhea" id="RHEA:35015"/>
        <dbReference type="ChEBI" id="CHEBI:57986"/>
    </reaction>
</comment>
<dbReference type="PANTHER" id="PTHR12929:SF10">
    <property type="entry name" value="RIBOFLAVIN TRANSPORTER"/>
    <property type="match status" value="1"/>
</dbReference>
<comment type="caution">
    <text evidence="9">Lacks conserved residue(s) required for the propagation of feature annotation.</text>
</comment>
<dbReference type="Pfam" id="PF06237">
    <property type="entry name" value="SLC52_ribofla_tr"/>
    <property type="match status" value="1"/>
</dbReference>
<accession>A0A2M3ZM57</accession>
<keyword evidence="8 9" id="KW-0472">Membrane</keyword>
<evidence type="ECO:0000256" key="5">
    <source>
        <dbReference type="ARBA" id="ARBA00022475"/>
    </source>
</evidence>
<feature type="transmembrane region" description="Helical" evidence="9">
    <location>
        <begin position="40"/>
        <end position="62"/>
    </location>
</feature>
<keyword evidence="5 9" id="KW-1003">Cell membrane</keyword>
<evidence type="ECO:0000256" key="4">
    <source>
        <dbReference type="ARBA" id="ARBA00022448"/>
    </source>
</evidence>
<evidence type="ECO:0000256" key="9">
    <source>
        <dbReference type="RuleBase" id="RU368035"/>
    </source>
</evidence>
<name>A0A2M3ZM57_9DIPT</name>
<keyword evidence="6 9" id="KW-0812">Transmembrane</keyword>
<comment type="subcellular location">
    <subcellularLocation>
        <location evidence="2 9">Cell membrane</location>
        <topology evidence="2 9">Multi-pass membrane protein</topology>
    </subcellularLocation>
</comment>
<protein>
    <recommendedName>
        <fullName evidence="9">Riboflavin transporter</fullName>
    </recommendedName>
</protein>
<sequence length="74" mass="8161">MHETIGSVLVVACWTVLIGLVSYVRLAITTLLRREGGHTLVWVGVASQVGSLVGSLLSFWLVNYTDAFEQYYPC</sequence>
<evidence type="ECO:0000256" key="1">
    <source>
        <dbReference type="ARBA" id="ARBA00000215"/>
    </source>
</evidence>
<evidence type="ECO:0000256" key="2">
    <source>
        <dbReference type="ARBA" id="ARBA00004651"/>
    </source>
</evidence>
<organism evidence="10">
    <name type="scientific">Anopheles braziliensis</name>
    <dbReference type="NCBI Taxonomy" id="58242"/>
    <lineage>
        <taxon>Eukaryota</taxon>
        <taxon>Metazoa</taxon>
        <taxon>Ecdysozoa</taxon>
        <taxon>Arthropoda</taxon>
        <taxon>Hexapoda</taxon>
        <taxon>Insecta</taxon>
        <taxon>Pterygota</taxon>
        <taxon>Neoptera</taxon>
        <taxon>Endopterygota</taxon>
        <taxon>Diptera</taxon>
        <taxon>Nematocera</taxon>
        <taxon>Culicoidea</taxon>
        <taxon>Culicidae</taxon>
        <taxon>Anophelinae</taxon>
        <taxon>Anopheles</taxon>
    </lineage>
</organism>
<keyword evidence="4 9" id="KW-0813">Transport</keyword>
<evidence type="ECO:0000313" key="10">
    <source>
        <dbReference type="EMBL" id="MBW29647.1"/>
    </source>
</evidence>